<evidence type="ECO:0000313" key="3">
    <source>
        <dbReference type="Proteomes" id="UP000654918"/>
    </source>
</evidence>
<reference evidence="2" key="1">
    <citation type="journal article" date="2020" name="Phytopathology">
        <title>Genome Sequence Resources of Colletotrichum truncatum, C. plurivorum, C. musicola, and C. sojae: Four Species Pathogenic to Soybean (Glycine max).</title>
        <authorList>
            <person name="Rogerio F."/>
            <person name="Boufleur T.R."/>
            <person name="Ciampi-Guillardi M."/>
            <person name="Sukno S.A."/>
            <person name="Thon M.R."/>
            <person name="Massola Junior N.S."/>
            <person name="Baroncelli R."/>
        </authorList>
    </citation>
    <scope>NUCLEOTIDE SEQUENCE</scope>
    <source>
        <strain evidence="2">LFN00145</strain>
    </source>
</reference>
<gene>
    <name evidence="2" type="ORF">CPLU01_14784</name>
</gene>
<keyword evidence="1" id="KW-0812">Transmembrane</keyword>
<evidence type="ECO:0000313" key="2">
    <source>
        <dbReference type="EMBL" id="KAF6812927.1"/>
    </source>
</evidence>
<name>A0A8H6MXS1_9PEZI</name>
<keyword evidence="1" id="KW-1133">Transmembrane helix</keyword>
<protein>
    <recommendedName>
        <fullName evidence="4">Peptidase A1 domain-containing protein</fullName>
    </recommendedName>
</protein>
<comment type="caution">
    <text evidence="2">The sequence shown here is derived from an EMBL/GenBank/DDBJ whole genome shotgun (WGS) entry which is preliminary data.</text>
</comment>
<feature type="transmembrane region" description="Helical" evidence="1">
    <location>
        <begin position="237"/>
        <end position="262"/>
    </location>
</feature>
<sequence>MAWRIPRLSLIDVTLGHESGLSPFEGPVGNVWGANEYKIGTHGEADGAPAGSVMTTPDASLPYIYLPPGVCEAAAEHLPVTWNETAGLYFWEESYRSYQLIDAPSYMVFVFLDRNNENITVKVPFALLHLVIDPARTGVSQWTRYWPCKPWSDNVDDGGPGSGLWPLGRAFLQAAFIGYNYDWLKFYLAQAPGPDHGKSVVLSDDTERIVSSTASFEETWRSSWEEIHGSGGNSGTVVAIVLGVTAGLLGVTGAVMFTRWFLSARSRKKSAGAEAGEADRFMGGKTEMDGSGGITVVETGPGLPHELPTPHSPVPRAEVVGDGVVYELPVDDHHQASRREGVADKGST</sequence>
<proteinExistence type="predicted"/>
<organism evidence="2 3">
    <name type="scientific">Colletotrichum plurivorum</name>
    <dbReference type="NCBI Taxonomy" id="2175906"/>
    <lineage>
        <taxon>Eukaryota</taxon>
        <taxon>Fungi</taxon>
        <taxon>Dikarya</taxon>
        <taxon>Ascomycota</taxon>
        <taxon>Pezizomycotina</taxon>
        <taxon>Sordariomycetes</taxon>
        <taxon>Hypocreomycetidae</taxon>
        <taxon>Glomerellales</taxon>
        <taxon>Glomerellaceae</taxon>
        <taxon>Colletotrichum</taxon>
        <taxon>Colletotrichum orchidearum species complex</taxon>
    </lineage>
</organism>
<dbReference type="InterPro" id="IPR021109">
    <property type="entry name" value="Peptidase_aspartic_dom_sf"/>
</dbReference>
<evidence type="ECO:0000256" key="1">
    <source>
        <dbReference type="SAM" id="Phobius"/>
    </source>
</evidence>
<evidence type="ECO:0008006" key="4">
    <source>
        <dbReference type="Google" id="ProtNLM"/>
    </source>
</evidence>
<dbReference type="AlphaFoldDB" id="A0A8H6MXS1"/>
<keyword evidence="1" id="KW-0472">Membrane</keyword>
<accession>A0A8H6MXS1</accession>
<dbReference type="Gene3D" id="2.40.70.10">
    <property type="entry name" value="Acid Proteases"/>
    <property type="match status" value="1"/>
</dbReference>
<dbReference type="SUPFAM" id="SSF50630">
    <property type="entry name" value="Acid proteases"/>
    <property type="match status" value="1"/>
</dbReference>
<keyword evidence="3" id="KW-1185">Reference proteome</keyword>
<dbReference type="EMBL" id="WIGO01000420">
    <property type="protein sequence ID" value="KAF6812927.1"/>
    <property type="molecule type" value="Genomic_DNA"/>
</dbReference>
<dbReference type="Proteomes" id="UP000654918">
    <property type="component" value="Unassembled WGS sequence"/>
</dbReference>